<dbReference type="Pfam" id="PF00230">
    <property type="entry name" value="MIP"/>
    <property type="match status" value="1"/>
</dbReference>
<comment type="similarity">
    <text evidence="2 17">Belongs to the MIP/aquaporin (TC 1.A.8) family.</text>
</comment>
<keyword evidence="5" id="KW-1003">Cell membrane</keyword>
<organism evidence="20 21">
    <name type="scientific">Acipenser oxyrinchus oxyrinchus</name>
    <dbReference type="NCBI Taxonomy" id="40147"/>
    <lineage>
        <taxon>Eukaryota</taxon>
        <taxon>Metazoa</taxon>
        <taxon>Chordata</taxon>
        <taxon>Craniata</taxon>
        <taxon>Vertebrata</taxon>
        <taxon>Euteleostomi</taxon>
        <taxon>Actinopterygii</taxon>
        <taxon>Chondrostei</taxon>
        <taxon>Acipenseriformes</taxon>
        <taxon>Acipenseridae</taxon>
        <taxon>Acipenser</taxon>
    </lineage>
</organism>
<keyword evidence="4 17" id="KW-0813">Transport</keyword>
<comment type="catalytic activity">
    <reaction evidence="12">
        <text>urea(in) = urea(out)</text>
        <dbReference type="Rhea" id="RHEA:32799"/>
        <dbReference type="ChEBI" id="CHEBI:16199"/>
    </reaction>
</comment>
<sequence>MVPVMKLKDKLKLKNRLLRECLAEFLGTFVLMLFGCAAAAQVKTTNEVKGQYLSVNLAFAVGVVSAVYISRGVSGAHLNPAVSLSFCVLGRFPWKRLPFYTLFQIMGAFAASGTVFFQYYDAIMQYSGGNLTATGPLETASIFATYPSEYLSFSNAFVDQVIGTATLLLCILPLDDSRNSPAPEGLQPLLVGFVVLGIGMAMSSNCGGAINPARDLGPRLFTLVAGWGPEVFTAFKNWWWIPVVAPLIGGVTGASLYQLFIEFHHEDPETDQPEAKTQENGTSQTNLGDSGSYLTSKF</sequence>
<feature type="transmembrane region" description="Helical" evidence="19">
    <location>
        <begin position="238"/>
        <end position="260"/>
    </location>
</feature>
<dbReference type="GO" id="GO:0016323">
    <property type="term" value="C:basolateral plasma membrane"/>
    <property type="evidence" value="ECO:0007669"/>
    <property type="project" value="TreeGrafter"/>
</dbReference>
<evidence type="ECO:0000256" key="11">
    <source>
        <dbReference type="ARBA" id="ARBA00033020"/>
    </source>
</evidence>
<evidence type="ECO:0000256" key="19">
    <source>
        <dbReference type="SAM" id="Phobius"/>
    </source>
</evidence>
<evidence type="ECO:0000256" key="13">
    <source>
        <dbReference type="ARBA" id="ARBA00034651"/>
    </source>
</evidence>
<evidence type="ECO:0000256" key="17">
    <source>
        <dbReference type="RuleBase" id="RU000477"/>
    </source>
</evidence>
<proteinExistence type="inferred from homology"/>
<dbReference type="InterPro" id="IPR023275">
    <property type="entry name" value="Aquaporin_3"/>
</dbReference>
<evidence type="ECO:0000313" key="21">
    <source>
        <dbReference type="Proteomes" id="UP001230051"/>
    </source>
</evidence>
<evidence type="ECO:0000256" key="18">
    <source>
        <dbReference type="SAM" id="MobiDB-lite"/>
    </source>
</evidence>
<dbReference type="Gene3D" id="1.20.1080.10">
    <property type="entry name" value="Glycerol uptake facilitator protein"/>
    <property type="match status" value="1"/>
</dbReference>
<dbReference type="PRINTS" id="PR00783">
    <property type="entry name" value="MINTRINSICP"/>
</dbReference>
<evidence type="ECO:0000256" key="12">
    <source>
        <dbReference type="ARBA" id="ARBA00033993"/>
    </source>
</evidence>
<dbReference type="GO" id="GO:0015204">
    <property type="term" value="F:urea transmembrane transporter activity"/>
    <property type="evidence" value="ECO:0007669"/>
    <property type="project" value="TreeGrafter"/>
</dbReference>
<comment type="catalytic activity">
    <reaction evidence="14">
        <text>glycerol(in) = glycerol(out)</text>
        <dbReference type="Rhea" id="RHEA:29675"/>
        <dbReference type="ChEBI" id="CHEBI:17754"/>
    </reaction>
</comment>
<comment type="catalytic activity">
    <reaction evidence="13">
        <text>H2O(in) = H2O(out)</text>
        <dbReference type="Rhea" id="RHEA:29667"/>
        <dbReference type="ChEBI" id="CHEBI:15377"/>
    </reaction>
</comment>
<dbReference type="GO" id="GO:0015250">
    <property type="term" value="F:water channel activity"/>
    <property type="evidence" value="ECO:0007669"/>
    <property type="project" value="TreeGrafter"/>
</dbReference>
<name>A0AAD8CIH2_ACIOX</name>
<keyword evidence="6 17" id="KW-0812">Transmembrane</keyword>
<feature type="transmembrane region" description="Helical" evidence="19">
    <location>
        <begin position="99"/>
        <end position="120"/>
    </location>
</feature>
<dbReference type="PANTHER" id="PTHR43829:SF20">
    <property type="entry name" value="AQUAPORIN 10"/>
    <property type="match status" value="1"/>
</dbReference>
<evidence type="ECO:0000256" key="2">
    <source>
        <dbReference type="ARBA" id="ARBA00006175"/>
    </source>
</evidence>
<evidence type="ECO:0000256" key="5">
    <source>
        <dbReference type="ARBA" id="ARBA00022475"/>
    </source>
</evidence>
<keyword evidence="10" id="KW-0325">Glycoprotein</keyword>
<dbReference type="NCBIfam" id="TIGR00861">
    <property type="entry name" value="MIP"/>
    <property type="match status" value="1"/>
</dbReference>
<evidence type="ECO:0000256" key="9">
    <source>
        <dbReference type="ARBA" id="ARBA00023136"/>
    </source>
</evidence>
<dbReference type="PROSITE" id="PS00221">
    <property type="entry name" value="MIP"/>
    <property type="match status" value="1"/>
</dbReference>
<keyword evidence="8 19" id="KW-1133">Transmembrane helix</keyword>
<dbReference type="PRINTS" id="PR02015">
    <property type="entry name" value="AQUAPORIN3"/>
</dbReference>
<dbReference type="FunFam" id="1.20.1080.10:FF:000005">
    <property type="entry name" value="Aquaporin 3"/>
    <property type="match status" value="1"/>
</dbReference>
<feature type="compositionally biased region" description="Polar residues" evidence="18">
    <location>
        <begin position="278"/>
        <end position="298"/>
    </location>
</feature>
<dbReference type="PANTHER" id="PTHR43829">
    <property type="entry name" value="AQUAPORIN OR AQUAGLYCEROPORIN RELATED"/>
    <property type="match status" value="1"/>
</dbReference>
<accession>A0AAD8CIH2</accession>
<reference evidence="20" key="1">
    <citation type="submission" date="2022-02" db="EMBL/GenBank/DDBJ databases">
        <title>Atlantic sturgeon de novo genome assembly.</title>
        <authorList>
            <person name="Stock M."/>
            <person name="Klopp C."/>
            <person name="Guiguen Y."/>
            <person name="Cabau C."/>
            <person name="Parinello H."/>
            <person name="Santidrian Yebra-Pimentel E."/>
            <person name="Kuhl H."/>
            <person name="Dirks R.P."/>
            <person name="Guessner J."/>
            <person name="Wuertz S."/>
            <person name="Du K."/>
            <person name="Schartl M."/>
        </authorList>
    </citation>
    <scope>NUCLEOTIDE SEQUENCE</scope>
    <source>
        <strain evidence="20">STURGEONOMICS-FGT-2020</strain>
        <tissue evidence="20">Whole blood</tissue>
    </source>
</reference>
<evidence type="ECO:0000256" key="10">
    <source>
        <dbReference type="ARBA" id="ARBA00023180"/>
    </source>
</evidence>
<comment type="function">
    <text evidence="15">Aquaglyceroporins form homotetrameric transmembrane channels, with each monomer independently mediating glycerol and water transport across the plasma membrane along their osmotic gradient. Could also be permeable to urea. Also participates in cell permeability to H2O2 and H2O2-mediated signaling. In skin, transports glycerol to the epidermis and stratum corneum, where it maintains hydration, elasticity, and supports lipid biosynthesis for barrier repair. In kidney, contributes to the reabsorption of water, helping the body maintain proper fluid balance.</text>
</comment>
<dbReference type="Proteomes" id="UP001230051">
    <property type="component" value="Unassembled WGS sequence"/>
</dbReference>
<dbReference type="CDD" id="cd00333">
    <property type="entry name" value="MIP"/>
    <property type="match status" value="1"/>
</dbReference>
<evidence type="ECO:0000313" key="20">
    <source>
        <dbReference type="EMBL" id="KAK1151630.1"/>
    </source>
</evidence>
<feature type="region of interest" description="Disordered" evidence="18">
    <location>
        <begin position="268"/>
        <end position="298"/>
    </location>
</feature>
<keyword evidence="9 19" id="KW-0472">Membrane</keyword>
<evidence type="ECO:0000256" key="16">
    <source>
        <dbReference type="ARBA" id="ARBA00049716"/>
    </source>
</evidence>
<comment type="subcellular location">
    <subcellularLocation>
        <location evidence="1">Cell membrane</location>
        <topology evidence="1">Multi-pass membrane protein</topology>
    </subcellularLocation>
</comment>
<dbReference type="EMBL" id="JAGXEW010000051">
    <property type="protein sequence ID" value="KAK1151630.1"/>
    <property type="molecule type" value="Genomic_DNA"/>
</dbReference>
<evidence type="ECO:0000256" key="3">
    <source>
        <dbReference type="ARBA" id="ARBA00020971"/>
    </source>
</evidence>
<feature type="transmembrane region" description="Helical" evidence="19">
    <location>
        <begin position="21"/>
        <end position="40"/>
    </location>
</feature>
<dbReference type="GO" id="GO:0015254">
    <property type="term" value="F:glycerol channel activity"/>
    <property type="evidence" value="ECO:0007669"/>
    <property type="project" value="TreeGrafter"/>
</dbReference>
<dbReference type="InterPro" id="IPR023271">
    <property type="entry name" value="Aquaporin-like"/>
</dbReference>
<dbReference type="SUPFAM" id="SSF81338">
    <property type="entry name" value="Aquaporin-like"/>
    <property type="match status" value="1"/>
</dbReference>
<evidence type="ECO:0000256" key="4">
    <source>
        <dbReference type="ARBA" id="ARBA00022448"/>
    </source>
</evidence>
<evidence type="ECO:0000256" key="6">
    <source>
        <dbReference type="ARBA" id="ARBA00022692"/>
    </source>
</evidence>
<evidence type="ECO:0000256" key="15">
    <source>
        <dbReference type="ARBA" id="ARBA00049592"/>
    </source>
</evidence>
<feature type="transmembrane region" description="Helical" evidence="19">
    <location>
        <begin position="186"/>
        <end position="210"/>
    </location>
</feature>
<keyword evidence="21" id="KW-1185">Reference proteome</keyword>
<evidence type="ECO:0000256" key="7">
    <source>
        <dbReference type="ARBA" id="ARBA00022737"/>
    </source>
</evidence>
<evidence type="ECO:0000256" key="8">
    <source>
        <dbReference type="ARBA" id="ARBA00022989"/>
    </source>
</evidence>
<evidence type="ECO:0000256" key="1">
    <source>
        <dbReference type="ARBA" id="ARBA00004651"/>
    </source>
</evidence>
<keyword evidence="7" id="KW-0677">Repeat</keyword>
<dbReference type="InterPro" id="IPR000425">
    <property type="entry name" value="MIP"/>
</dbReference>
<gene>
    <name evidence="20" type="primary">AQP10</name>
    <name evidence="20" type="ORF">AOXY_G32503</name>
</gene>
<dbReference type="InterPro" id="IPR022357">
    <property type="entry name" value="MIP_CS"/>
</dbReference>
<dbReference type="InterPro" id="IPR050363">
    <property type="entry name" value="MIP/Aquaporin"/>
</dbReference>
<evidence type="ECO:0000256" key="14">
    <source>
        <dbReference type="ARBA" id="ARBA00049405"/>
    </source>
</evidence>
<comment type="subunit">
    <text evidence="16">Homotetramer; each monomer provides an independent glycerol/water pore. Could also exist in other oligomeric states.</text>
</comment>
<comment type="caution">
    <text evidence="20">The sequence shown here is derived from an EMBL/GenBank/DDBJ whole genome shotgun (WGS) entry which is preliminary data.</text>
</comment>
<feature type="transmembrane region" description="Helical" evidence="19">
    <location>
        <begin position="52"/>
        <end position="69"/>
    </location>
</feature>
<feature type="compositionally biased region" description="Basic and acidic residues" evidence="18">
    <location>
        <begin position="268"/>
        <end position="277"/>
    </location>
</feature>
<protein>
    <recommendedName>
        <fullName evidence="3">Aquaporin-3</fullName>
    </recommendedName>
    <alternativeName>
        <fullName evidence="11">Aquaglyceroporin-3</fullName>
    </alternativeName>
</protein>
<dbReference type="AlphaFoldDB" id="A0AAD8CIH2"/>